<protein>
    <submittedName>
        <fullName evidence="2">Uncharacterized protein</fullName>
    </submittedName>
</protein>
<feature type="region of interest" description="Disordered" evidence="1">
    <location>
        <begin position="92"/>
        <end position="111"/>
    </location>
</feature>
<evidence type="ECO:0000256" key="1">
    <source>
        <dbReference type="SAM" id="MobiDB-lite"/>
    </source>
</evidence>
<sequence>MAQDQYRVDLSALDNVIKKLNGVLRDLGNANSDTKYKTYLSPSALGADAGGAKFIEARELADAHTDMKTHIEQVVEHLNDVMDKFGTKTKKAHGAYQNQEADVTADMSGGA</sequence>
<comment type="caution">
    <text evidence="2">The sequence shown here is derived from an EMBL/GenBank/DDBJ whole genome shotgun (WGS) entry which is preliminary data.</text>
</comment>
<accession>A0ABT0XBN0</accession>
<keyword evidence="3" id="KW-1185">Reference proteome</keyword>
<name>A0ABT0XBN0_9ACTN</name>
<dbReference type="Proteomes" id="UP001167160">
    <property type="component" value="Unassembled WGS sequence"/>
</dbReference>
<dbReference type="RefSeq" id="WP_251418313.1">
    <property type="nucleotide sequence ID" value="NZ_JAMQGM010000048.1"/>
</dbReference>
<dbReference type="EMBL" id="JAMQGM010000048">
    <property type="protein sequence ID" value="MCM2579911.1"/>
    <property type="molecule type" value="Genomic_DNA"/>
</dbReference>
<evidence type="ECO:0000313" key="2">
    <source>
        <dbReference type="EMBL" id="MCM2579911.1"/>
    </source>
</evidence>
<evidence type="ECO:0000313" key="3">
    <source>
        <dbReference type="Proteomes" id="UP001167160"/>
    </source>
</evidence>
<gene>
    <name evidence="2" type="ORF">M1E25_21615</name>
</gene>
<reference evidence="2" key="1">
    <citation type="journal article" date="2023" name="Int. J. Syst. Evol. Microbiol.">
        <title>Streptomyces meridianus sp. nov. isolated from brackish water of the Tagus estuary in Alcochete, Portugal.</title>
        <authorList>
            <person name="Santos J.D.N."/>
            <person name="Klimek D."/>
            <person name="Calusinska M."/>
            <person name="Lobo Da Cunha A."/>
            <person name="Catita J."/>
            <person name="Goncalves H."/>
            <person name="Gonzalez I."/>
            <person name="Reyes F."/>
            <person name="Lage O.M."/>
        </authorList>
    </citation>
    <scope>NUCLEOTIDE SEQUENCE</scope>
    <source>
        <strain evidence="2">MTZ3.1</strain>
    </source>
</reference>
<organism evidence="2 3">
    <name type="scientific">Streptomyces meridianus</name>
    <dbReference type="NCBI Taxonomy" id="2938945"/>
    <lineage>
        <taxon>Bacteria</taxon>
        <taxon>Bacillati</taxon>
        <taxon>Actinomycetota</taxon>
        <taxon>Actinomycetes</taxon>
        <taxon>Kitasatosporales</taxon>
        <taxon>Streptomycetaceae</taxon>
        <taxon>Streptomyces</taxon>
    </lineage>
</organism>
<proteinExistence type="predicted"/>